<name>A0A5R8Z1E1_9ACTN</name>
<evidence type="ECO:0000313" key="1">
    <source>
        <dbReference type="EMBL" id="TLP59523.1"/>
    </source>
</evidence>
<gene>
    <name evidence="1" type="ORF">FED44_14525</name>
</gene>
<dbReference type="Proteomes" id="UP000309033">
    <property type="component" value="Unassembled WGS sequence"/>
</dbReference>
<proteinExistence type="predicted"/>
<organism evidence="1 2">
    <name type="scientific">Microbispora triticiradicis</name>
    <dbReference type="NCBI Taxonomy" id="2200763"/>
    <lineage>
        <taxon>Bacteria</taxon>
        <taxon>Bacillati</taxon>
        <taxon>Actinomycetota</taxon>
        <taxon>Actinomycetes</taxon>
        <taxon>Streptosporangiales</taxon>
        <taxon>Streptosporangiaceae</taxon>
        <taxon>Microbispora</taxon>
    </lineage>
</organism>
<dbReference type="OrthoDB" id="3539903at2"/>
<keyword evidence="2" id="KW-1185">Reference proteome</keyword>
<protein>
    <recommendedName>
        <fullName evidence="3">Type II toxin-antitoxin system RelE/ParE family toxin</fullName>
    </recommendedName>
</protein>
<comment type="caution">
    <text evidence="1">The sequence shown here is derived from an EMBL/GenBank/DDBJ whole genome shotgun (WGS) entry which is preliminary data.</text>
</comment>
<evidence type="ECO:0008006" key="3">
    <source>
        <dbReference type="Google" id="ProtNLM"/>
    </source>
</evidence>
<sequence>MGSDVAEAQIDHLSDAEINVLLEIYEVLRLTPDNGRKLSPTGNMYLWDYKDISVTYVLLDRQGEVAVLRVDRFPV</sequence>
<dbReference type="AlphaFoldDB" id="A0A5R8Z1E1"/>
<reference evidence="1" key="1">
    <citation type="submission" date="2019-05" db="EMBL/GenBank/DDBJ databases">
        <title>Isolation, diversity and antifungal activity of Actinobacteria from wheat.</title>
        <authorList>
            <person name="Yu B."/>
        </authorList>
    </citation>
    <scope>NUCLEOTIDE SEQUENCE [LARGE SCALE GENOMIC DNA]</scope>
    <source>
        <strain evidence="1">NEAU-HEGS1-5</strain>
    </source>
</reference>
<evidence type="ECO:0000313" key="2">
    <source>
        <dbReference type="Proteomes" id="UP000309033"/>
    </source>
</evidence>
<dbReference type="EMBL" id="VANP01000005">
    <property type="protein sequence ID" value="TLP59523.1"/>
    <property type="molecule type" value="Genomic_DNA"/>
</dbReference>
<accession>A0A5R8Z1E1</accession>